<name>A0A316HGA1_9SPHI</name>
<evidence type="ECO:0000313" key="4">
    <source>
        <dbReference type="EMBL" id="PWK79203.1"/>
    </source>
</evidence>
<sequence length="334" mass="38960">MKKFNLKVGIPFSVMISVVAILLRLIRLETADLRHYLTLLVYFFCFSLLCWVGNHLLLKADFVKRGIHNRLRFTLVTLLCGCILTVIFDKIISKLFGEFLLSGDLPGDRRIELILFRGTLLNCLIGFIVYQLIRMKENERDKLELEQLKQANLQANLSSLKEQLSPHFLFNTLNTLTSLTNDQPVKDYVEELANVYRYLLSHKQKDWVTIKEELHFIGSYLYIIKIRLEKAIEISINIDQEFMNYKIPPVTMQLLIENATKHNVVAEQKPLKIDIYTEAGYLVVKNNYQFKKTLEASSGIGLNNIIQRYRLLFNRDIVIDKNEMMFKVQLPLIP</sequence>
<keyword evidence="2" id="KW-0472">Membrane</keyword>
<dbReference type="RefSeq" id="WP_109607409.1">
    <property type="nucleotide sequence ID" value="NZ_QGHA01000002.1"/>
</dbReference>
<keyword evidence="5" id="KW-1185">Reference proteome</keyword>
<feature type="transmembrane region" description="Helical" evidence="2">
    <location>
        <begin position="113"/>
        <end position="133"/>
    </location>
</feature>
<dbReference type="GO" id="GO:0000155">
    <property type="term" value="F:phosphorelay sensor kinase activity"/>
    <property type="evidence" value="ECO:0007669"/>
    <property type="project" value="InterPro"/>
</dbReference>
<evidence type="ECO:0000313" key="5">
    <source>
        <dbReference type="Proteomes" id="UP000245678"/>
    </source>
</evidence>
<dbReference type="EMBL" id="QGHA01000002">
    <property type="protein sequence ID" value="PWK79203.1"/>
    <property type="molecule type" value="Genomic_DNA"/>
</dbReference>
<comment type="caution">
    <text evidence="4">The sequence shown here is derived from an EMBL/GenBank/DDBJ whole genome shotgun (WGS) entry which is preliminary data.</text>
</comment>
<dbReference type="PANTHER" id="PTHR34220">
    <property type="entry name" value="SENSOR HISTIDINE KINASE YPDA"/>
    <property type="match status" value="1"/>
</dbReference>
<proteinExistence type="predicted"/>
<organism evidence="4 5">
    <name type="scientific">Mucilaginibacter oryzae</name>
    <dbReference type="NCBI Taxonomy" id="468058"/>
    <lineage>
        <taxon>Bacteria</taxon>
        <taxon>Pseudomonadati</taxon>
        <taxon>Bacteroidota</taxon>
        <taxon>Sphingobacteriia</taxon>
        <taxon>Sphingobacteriales</taxon>
        <taxon>Sphingobacteriaceae</taxon>
        <taxon>Mucilaginibacter</taxon>
    </lineage>
</organism>
<keyword evidence="4" id="KW-0808">Transferase</keyword>
<feature type="coiled-coil region" evidence="1">
    <location>
        <begin position="136"/>
        <end position="163"/>
    </location>
</feature>
<protein>
    <submittedName>
        <fullName evidence="4">Histidine kinase</fullName>
    </submittedName>
</protein>
<feature type="domain" description="Signal transduction histidine kinase internal region" evidence="3">
    <location>
        <begin position="155"/>
        <end position="231"/>
    </location>
</feature>
<feature type="transmembrane region" description="Helical" evidence="2">
    <location>
        <begin position="33"/>
        <end position="52"/>
    </location>
</feature>
<evidence type="ECO:0000256" key="2">
    <source>
        <dbReference type="SAM" id="Phobius"/>
    </source>
</evidence>
<keyword evidence="2" id="KW-1133">Transmembrane helix</keyword>
<gene>
    <name evidence="4" type="ORF">LX99_01659</name>
</gene>
<dbReference type="Proteomes" id="UP000245678">
    <property type="component" value="Unassembled WGS sequence"/>
</dbReference>
<dbReference type="InterPro" id="IPR010559">
    <property type="entry name" value="Sig_transdc_His_kin_internal"/>
</dbReference>
<keyword evidence="2" id="KW-0812">Transmembrane</keyword>
<keyword evidence="4" id="KW-0418">Kinase</keyword>
<dbReference type="PANTHER" id="PTHR34220:SF7">
    <property type="entry name" value="SENSOR HISTIDINE KINASE YPDA"/>
    <property type="match status" value="1"/>
</dbReference>
<dbReference type="AlphaFoldDB" id="A0A316HGA1"/>
<dbReference type="InterPro" id="IPR050640">
    <property type="entry name" value="Bact_2-comp_sensor_kinase"/>
</dbReference>
<feature type="transmembrane region" description="Helical" evidence="2">
    <location>
        <begin position="73"/>
        <end position="93"/>
    </location>
</feature>
<feature type="transmembrane region" description="Helical" evidence="2">
    <location>
        <begin position="9"/>
        <end position="27"/>
    </location>
</feature>
<dbReference type="GO" id="GO:0016020">
    <property type="term" value="C:membrane"/>
    <property type="evidence" value="ECO:0007669"/>
    <property type="project" value="InterPro"/>
</dbReference>
<dbReference type="Pfam" id="PF06580">
    <property type="entry name" value="His_kinase"/>
    <property type="match status" value="1"/>
</dbReference>
<evidence type="ECO:0000256" key="1">
    <source>
        <dbReference type="SAM" id="Coils"/>
    </source>
</evidence>
<accession>A0A316HGA1</accession>
<keyword evidence="1" id="KW-0175">Coiled coil</keyword>
<evidence type="ECO:0000259" key="3">
    <source>
        <dbReference type="Pfam" id="PF06580"/>
    </source>
</evidence>
<reference evidence="4 5" key="1">
    <citation type="submission" date="2018-05" db="EMBL/GenBank/DDBJ databases">
        <title>Genomic Encyclopedia of Archaeal and Bacterial Type Strains, Phase II (KMG-II): from individual species to whole genera.</title>
        <authorList>
            <person name="Goeker M."/>
        </authorList>
    </citation>
    <scope>NUCLEOTIDE SEQUENCE [LARGE SCALE GENOMIC DNA]</scope>
    <source>
        <strain evidence="4 5">DSM 19975</strain>
    </source>
</reference>